<dbReference type="AlphaFoldDB" id="A0A2I1NAN2"/>
<dbReference type="InterPro" id="IPR037185">
    <property type="entry name" value="EmrE-like"/>
</dbReference>
<dbReference type="Proteomes" id="UP001075225">
    <property type="component" value="Unassembled WGS sequence"/>
</dbReference>
<dbReference type="InterPro" id="IPR045324">
    <property type="entry name" value="Small_multidrug_res"/>
</dbReference>
<comment type="similarity">
    <text evidence="6">Belongs to the drug/metabolite transporter (DMT) superfamily. Small multidrug resistance (SMR) (TC 2.A.7.1) family.</text>
</comment>
<evidence type="ECO:0000256" key="7">
    <source>
        <dbReference type="SAM" id="Phobius"/>
    </source>
</evidence>
<evidence type="ECO:0000256" key="3">
    <source>
        <dbReference type="ARBA" id="ARBA00022692"/>
    </source>
</evidence>
<keyword evidence="3 6" id="KW-0812">Transmembrane</keyword>
<comment type="subcellular location">
    <subcellularLocation>
        <location evidence="1 6">Cell membrane</location>
        <topology evidence="1 6">Multi-pass membrane protein</topology>
    </subcellularLocation>
</comment>
<dbReference type="Proteomes" id="UP000234639">
    <property type="component" value="Unassembled WGS sequence"/>
</dbReference>
<proteinExistence type="inferred from homology"/>
<accession>A0A2I1NAN2</accession>
<feature type="transmembrane region" description="Helical" evidence="7">
    <location>
        <begin position="83"/>
        <end position="100"/>
    </location>
</feature>
<evidence type="ECO:0000256" key="4">
    <source>
        <dbReference type="ARBA" id="ARBA00022989"/>
    </source>
</evidence>
<dbReference type="EMBL" id="PKHU01000003">
    <property type="protein sequence ID" value="PKZ29443.1"/>
    <property type="molecule type" value="Genomic_DNA"/>
</dbReference>
<dbReference type="SUPFAM" id="SSF103481">
    <property type="entry name" value="Multidrug resistance efflux transporter EmrE"/>
    <property type="match status" value="1"/>
</dbReference>
<feature type="transmembrane region" description="Helical" evidence="7">
    <location>
        <begin position="30"/>
        <end position="47"/>
    </location>
</feature>
<evidence type="ECO:0000313" key="11">
    <source>
        <dbReference type="EMBL" id="QKF84910.1"/>
    </source>
</evidence>
<gene>
    <name evidence="11" type="ORF">CURT_1465</name>
    <name evidence="10" type="ORF">CYJ41_03565</name>
    <name evidence="8" type="ORF">O6B32_01790</name>
    <name evidence="9" type="ORF">O6B92_03500</name>
</gene>
<dbReference type="EMBL" id="JAPXGP010000002">
    <property type="protein sequence ID" value="MCZ6161411.1"/>
    <property type="molecule type" value="Genomic_DNA"/>
</dbReference>
<evidence type="ECO:0000256" key="6">
    <source>
        <dbReference type="RuleBase" id="RU003942"/>
    </source>
</evidence>
<evidence type="ECO:0000256" key="2">
    <source>
        <dbReference type="ARBA" id="ARBA00022475"/>
    </source>
</evidence>
<dbReference type="Proteomes" id="UP001075461">
    <property type="component" value="Unassembled WGS sequence"/>
</dbReference>
<dbReference type="GeneID" id="77176372"/>
<dbReference type="Proteomes" id="UP000509722">
    <property type="component" value="Chromosome"/>
</dbReference>
<dbReference type="RefSeq" id="WP_018712805.1">
    <property type="nucleotide sequence ID" value="NZ_BQNW01000001.1"/>
</dbReference>
<keyword evidence="4 7" id="KW-1133">Transmembrane helix</keyword>
<dbReference type="Gene3D" id="1.10.3730.20">
    <property type="match status" value="1"/>
</dbReference>
<name>A0A2I1NAN2_9BACT</name>
<dbReference type="EMBL" id="JAPXGO010000001">
    <property type="protein sequence ID" value="MCZ6159214.1"/>
    <property type="molecule type" value="Genomic_DNA"/>
</dbReference>
<dbReference type="GO" id="GO:0005886">
    <property type="term" value="C:plasma membrane"/>
    <property type="evidence" value="ECO:0007669"/>
    <property type="project" value="UniProtKB-SubCell"/>
</dbReference>
<sequence>MKNKGLFFVIIGALFECAWVYGLKFAHTNLHYILTVFVVFASTFFFIQSFKHLPTSLAYILYVGLGTLFVVVAEIIATKNFDIIRTLCIITLLIGIFGLNKENSKENKNA</sequence>
<evidence type="ECO:0000313" key="9">
    <source>
        <dbReference type="EMBL" id="MCZ6161411.1"/>
    </source>
</evidence>
<dbReference type="PANTHER" id="PTHR30561">
    <property type="entry name" value="SMR FAMILY PROTON-DEPENDENT DRUG EFFLUX TRANSPORTER SUGE"/>
    <property type="match status" value="1"/>
</dbReference>
<reference evidence="8" key="3">
    <citation type="submission" date="2022-12" db="EMBL/GenBank/DDBJ databases">
        <title>Species Delineation and Comparative Genomics within the Campylobacter ureolyticus Complex.</title>
        <authorList>
            <person name="Maki J."/>
            <person name="Howard M."/>
            <person name="Connelly S."/>
            <person name="Hardy D.J."/>
            <person name="Cameron A."/>
        </authorList>
    </citation>
    <scope>NUCLEOTIDE SEQUENCE</scope>
    <source>
        <strain evidence="9">URMC_786</strain>
        <strain evidence="8">URMC_787</strain>
    </source>
</reference>
<dbReference type="InterPro" id="IPR000390">
    <property type="entry name" value="Small_drug/metabolite_transptr"/>
</dbReference>
<protein>
    <submittedName>
        <fullName evidence="10">Chaperonin</fullName>
    </submittedName>
    <submittedName>
        <fullName evidence="11">Multidrug efflux system protein, EmrE family</fullName>
    </submittedName>
    <submittedName>
        <fullName evidence="8">SMR family transporter</fullName>
    </submittedName>
</protein>
<dbReference type="OrthoDB" id="2168659at2"/>
<evidence type="ECO:0000313" key="13">
    <source>
        <dbReference type="Proteomes" id="UP000509722"/>
    </source>
</evidence>
<feature type="transmembrane region" description="Helical" evidence="7">
    <location>
        <begin position="59"/>
        <end position="77"/>
    </location>
</feature>
<dbReference type="PANTHER" id="PTHR30561:SF7">
    <property type="entry name" value="GUANIDINIUM EFFLUX SYSTEM SUBUNIT GDNC-RELATED"/>
    <property type="match status" value="1"/>
</dbReference>
<reference evidence="11 13" key="2">
    <citation type="submission" date="2020-05" db="EMBL/GenBank/DDBJ databases">
        <title>Complete genome sequencing of Campylobacter and Arcobacter type strains.</title>
        <authorList>
            <person name="Miller W.G."/>
            <person name="Yee E."/>
        </authorList>
    </citation>
    <scope>NUCLEOTIDE SEQUENCE [LARGE SCALE GENOMIC DNA]</scope>
    <source>
        <strain evidence="11 13">LMG 6451</strain>
    </source>
</reference>
<dbReference type="GO" id="GO:0022857">
    <property type="term" value="F:transmembrane transporter activity"/>
    <property type="evidence" value="ECO:0007669"/>
    <property type="project" value="InterPro"/>
</dbReference>
<organism evidence="10 12">
    <name type="scientific">Campylobacter ureolyticus</name>
    <dbReference type="NCBI Taxonomy" id="827"/>
    <lineage>
        <taxon>Bacteria</taxon>
        <taxon>Pseudomonadati</taxon>
        <taxon>Campylobacterota</taxon>
        <taxon>Epsilonproteobacteria</taxon>
        <taxon>Campylobacterales</taxon>
        <taxon>Campylobacteraceae</taxon>
        <taxon>Campylobacter</taxon>
    </lineage>
</organism>
<evidence type="ECO:0000313" key="12">
    <source>
        <dbReference type="Proteomes" id="UP000234639"/>
    </source>
</evidence>
<keyword evidence="5 7" id="KW-0472">Membrane</keyword>
<dbReference type="Pfam" id="PF00893">
    <property type="entry name" value="Multi_Drug_Res"/>
    <property type="match status" value="1"/>
</dbReference>
<evidence type="ECO:0000313" key="8">
    <source>
        <dbReference type="EMBL" id="MCZ6159214.1"/>
    </source>
</evidence>
<reference evidence="10 12" key="1">
    <citation type="submission" date="2017-12" db="EMBL/GenBank/DDBJ databases">
        <title>Phylogenetic diversity of female urinary microbiome.</title>
        <authorList>
            <person name="Thomas-White K."/>
            <person name="Wolfe A.J."/>
        </authorList>
    </citation>
    <scope>NUCLEOTIDE SEQUENCE [LARGE SCALE GENOMIC DNA]</scope>
    <source>
        <strain evidence="10 12">UMB0112</strain>
    </source>
</reference>
<evidence type="ECO:0000313" key="10">
    <source>
        <dbReference type="EMBL" id="PKZ29443.1"/>
    </source>
</evidence>
<keyword evidence="2" id="KW-1003">Cell membrane</keyword>
<evidence type="ECO:0000256" key="1">
    <source>
        <dbReference type="ARBA" id="ARBA00004651"/>
    </source>
</evidence>
<dbReference type="EMBL" id="CP053832">
    <property type="protein sequence ID" value="QKF84910.1"/>
    <property type="molecule type" value="Genomic_DNA"/>
</dbReference>
<evidence type="ECO:0000256" key="5">
    <source>
        <dbReference type="ARBA" id="ARBA00023136"/>
    </source>
</evidence>